<reference evidence="3" key="1">
    <citation type="journal article" date="2014" name="Genome Announc.">
        <title>Draft genome sequence of the formaldehyde-resistant fungus Byssochlamys spectabilis No. 5 (anamorph Paecilomyces variotii No. 5) (NBRC109023).</title>
        <authorList>
            <person name="Oka T."/>
            <person name="Ekino K."/>
            <person name="Fukuda K."/>
            <person name="Nomura Y."/>
        </authorList>
    </citation>
    <scope>NUCLEOTIDE SEQUENCE [LARGE SCALE GENOMIC DNA]</scope>
    <source>
        <strain evidence="3">No. 5 / NBRC 109023</strain>
    </source>
</reference>
<organism evidence="2 3">
    <name type="scientific">Byssochlamys spectabilis (strain No. 5 / NBRC 109023)</name>
    <name type="common">Paecilomyces variotii</name>
    <dbReference type="NCBI Taxonomy" id="1356009"/>
    <lineage>
        <taxon>Eukaryota</taxon>
        <taxon>Fungi</taxon>
        <taxon>Dikarya</taxon>
        <taxon>Ascomycota</taxon>
        <taxon>Pezizomycotina</taxon>
        <taxon>Eurotiomycetes</taxon>
        <taxon>Eurotiomycetidae</taxon>
        <taxon>Eurotiales</taxon>
        <taxon>Thermoascaceae</taxon>
        <taxon>Paecilomyces</taxon>
    </lineage>
</organism>
<feature type="region of interest" description="Disordered" evidence="1">
    <location>
        <begin position="215"/>
        <end position="239"/>
    </location>
</feature>
<protein>
    <submittedName>
        <fullName evidence="2">Uncharacterized protein</fullName>
    </submittedName>
</protein>
<dbReference type="Proteomes" id="UP000018001">
    <property type="component" value="Unassembled WGS sequence"/>
</dbReference>
<proteinExistence type="predicted"/>
<evidence type="ECO:0000313" key="2">
    <source>
        <dbReference type="EMBL" id="GAD92444.1"/>
    </source>
</evidence>
<name>V5F8Y5_BYSSN</name>
<dbReference type="AlphaFoldDB" id="V5F8Y5"/>
<accession>V5F8Y5</accession>
<gene>
    <name evidence="2" type="ORF">PVAR5_1035</name>
</gene>
<dbReference type="OrthoDB" id="4436899at2759"/>
<evidence type="ECO:0000256" key="1">
    <source>
        <dbReference type="SAM" id="MobiDB-lite"/>
    </source>
</evidence>
<dbReference type="HOGENOM" id="CLU_1160984_0_0_1"/>
<comment type="caution">
    <text evidence="2">The sequence shown here is derived from an EMBL/GenBank/DDBJ whole genome shotgun (WGS) entry which is preliminary data.</text>
</comment>
<keyword evidence="3" id="KW-1185">Reference proteome</keyword>
<evidence type="ECO:0000313" key="3">
    <source>
        <dbReference type="Proteomes" id="UP000018001"/>
    </source>
</evidence>
<dbReference type="EMBL" id="BAUL01000025">
    <property type="protein sequence ID" value="GAD92444.1"/>
    <property type="molecule type" value="Genomic_DNA"/>
</dbReference>
<dbReference type="InParanoid" id="V5F8Y5"/>
<sequence>MGIQVTRLELETTRLTHESEPIADSSSYSSPAPGEVYIPVAGSYFQPLNDEFMLDHPVDSDRLQKLLEYDPVFLVLRNYDPEAAVAEEMREGFGRKYWRPSDCLLEVISVFKDHIFRVLRKSDRGYIGQSLMDIVDWVHVNHEVALSQAFYLPSRNLRDSMHPVRLLCEVKDYVYPHVTVVVQHNTKEALNDDLILRYELAYILQVMRTRLNEGPFDKKQPQPASPATPFCPYSKANWA</sequence>